<dbReference type="PIR" id="D70394">
    <property type="entry name" value="D70394"/>
</dbReference>
<dbReference type="KEGG" id="aae:aq_1096"/>
<evidence type="ECO:0000259" key="1">
    <source>
        <dbReference type="Pfam" id="PF00534"/>
    </source>
</evidence>
<dbReference type="SUPFAM" id="SSF53756">
    <property type="entry name" value="UDP-Glycosyltransferase/glycogen phosphorylase"/>
    <property type="match status" value="1"/>
</dbReference>
<protein>
    <submittedName>
        <fullName evidence="2">Mannosyltransferase A</fullName>
    </submittedName>
</protein>
<dbReference type="PATRIC" id="fig|224324.8.peg.854"/>
<dbReference type="GO" id="GO:0016757">
    <property type="term" value="F:glycosyltransferase activity"/>
    <property type="evidence" value="ECO:0000318"/>
    <property type="project" value="GO_Central"/>
</dbReference>
<dbReference type="Proteomes" id="UP000000798">
    <property type="component" value="Chromosome"/>
</dbReference>
<keyword evidence="2" id="KW-0328">Glycosyltransferase</keyword>
<dbReference type="RefSeq" id="WP_010880684.1">
    <property type="nucleotide sequence ID" value="NC_000918.1"/>
</dbReference>
<dbReference type="EMBL" id="AE000657">
    <property type="protein sequence ID" value="AAC07142.1"/>
    <property type="molecule type" value="Genomic_DNA"/>
</dbReference>
<reference evidence="2 3" key="1">
    <citation type="journal article" date="1998" name="Nature">
        <title>The complete genome of the hyperthermophilic bacterium Aquifex aeolicus.</title>
        <authorList>
            <person name="Deckert G."/>
            <person name="Warren P.V."/>
            <person name="Gaasterland T."/>
            <person name="Young W.G."/>
            <person name="Lenox A.L."/>
            <person name="Graham D.E."/>
            <person name="Overbeek R."/>
            <person name="Snead M.A."/>
            <person name="Keller M."/>
            <person name="Aujay M."/>
            <person name="Huber R."/>
            <person name="Feldman R.A."/>
            <person name="Short J.M."/>
            <person name="Olson G.J."/>
            <person name="Swanson R.V."/>
        </authorList>
    </citation>
    <scope>NUCLEOTIDE SEQUENCE [LARGE SCALE GENOMIC DNA]</scope>
    <source>
        <strain evidence="2 3">VF5</strain>
    </source>
</reference>
<dbReference type="Pfam" id="PF00534">
    <property type="entry name" value="Glycos_transf_1"/>
    <property type="match status" value="1"/>
</dbReference>
<dbReference type="PANTHER" id="PTHR46401">
    <property type="entry name" value="GLYCOSYLTRANSFERASE WBBK-RELATED"/>
    <property type="match status" value="1"/>
</dbReference>
<dbReference type="EnsemblBacteria" id="AAC07142">
    <property type="protein sequence ID" value="AAC07142"/>
    <property type="gene ID" value="aq_1096"/>
</dbReference>
<dbReference type="PANTHER" id="PTHR46401:SF9">
    <property type="entry name" value="MANNOSYLTRANSFERASE A"/>
    <property type="match status" value="1"/>
</dbReference>
<dbReference type="STRING" id="224324.aq_1096"/>
<dbReference type="eggNOG" id="COG0438">
    <property type="taxonomic scope" value="Bacteria"/>
</dbReference>
<dbReference type="AlphaFoldDB" id="O67183"/>
<dbReference type="OrthoDB" id="9797829at2"/>
<evidence type="ECO:0000313" key="2">
    <source>
        <dbReference type="EMBL" id="AAC07142.1"/>
    </source>
</evidence>
<accession>O67183</accession>
<dbReference type="HOGENOM" id="CLU_421472_0_0_0"/>
<dbReference type="CAZy" id="GT4">
    <property type="family name" value="Glycosyltransferase Family 4"/>
</dbReference>
<keyword evidence="3" id="KW-1185">Reference proteome</keyword>
<dbReference type="Gene3D" id="3.40.50.2000">
    <property type="entry name" value="Glycogen Phosphorylase B"/>
    <property type="match status" value="1"/>
</dbReference>
<keyword evidence="2" id="KW-0808">Transferase</keyword>
<dbReference type="InParanoid" id="O67183"/>
<sequence>MKKLLLFYTKLSKQLDYFCNTLRNNYELICEDITKYKKFRLNSYDRIVVWIENFNNVLLDYLDNIHPVIILPKNLENANLDLLDEKLIYYAFGWNGLKLLKDERKDLYLLALLKLLINKSKGAILSKDFTKLKKYWLINRNRVKFSDNFFTHSIVEAIEEIYRKDALEQVIKIFSSFISTDIQAKRLSKLVASNFYPNLYERKLFFDISLLRVKEGGTGIHRVVKAQLNCFLENFTPKFRAEPSYITVENGKVTVKYAREFIKNYLKIQTNTLSDVPLLIREGDIYYLPDYYPLLTLEAYKSGFFDYLKFKKTKTVFLVYDLIPIKFPEYFPKRFNKIHEIWLKIVLETSDLIFTISNTVKEDILEFSKKKNLPFPEEKIKVLPLGAETEKAPNVTKVSEKEKEIIQKVSKEPFFLMVSTLEPRKGHFQVLKAFEILWKKGINVNLVIVGKEGWKVRKLVKHIKKHRFLGKHLFWFGYVSDELLKELYKRALALIAASEDEGFGLPIVEAFRNNTPVIARDIKVFREIAGDNAFFFENTKNPEVIANAIKTWLELYRKGLHPKPANLKQYKYTWENHCKLLIKYLTEI</sequence>
<organism evidence="2 3">
    <name type="scientific">Aquifex aeolicus (strain VF5)</name>
    <dbReference type="NCBI Taxonomy" id="224324"/>
    <lineage>
        <taxon>Bacteria</taxon>
        <taxon>Pseudomonadati</taxon>
        <taxon>Aquificota</taxon>
        <taxon>Aquificia</taxon>
        <taxon>Aquificales</taxon>
        <taxon>Aquificaceae</taxon>
        <taxon>Aquifex</taxon>
    </lineage>
</organism>
<dbReference type="SMR" id="O67183"/>
<dbReference type="InterPro" id="IPR001296">
    <property type="entry name" value="Glyco_trans_1"/>
</dbReference>
<dbReference type="CDD" id="cd03809">
    <property type="entry name" value="GT4_MtfB-like"/>
    <property type="match status" value="1"/>
</dbReference>
<proteinExistence type="predicted"/>
<gene>
    <name evidence="2" type="primary">mtfA</name>
    <name evidence="2" type="ordered locus">aq_1096</name>
</gene>
<name>O67183_AQUAE</name>
<evidence type="ECO:0000313" key="3">
    <source>
        <dbReference type="Proteomes" id="UP000000798"/>
    </source>
</evidence>
<feature type="domain" description="Glycosyl transferase family 1" evidence="1">
    <location>
        <begin position="400"/>
        <end position="572"/>
    </location>
</feature>